<keyword evidence="3" id="KW-1185">Reference proteome</keyword>
<dbReference type="EMBL" id="JAKWBI020000365">
    <property type="protein sequence ID" value="KAJ2895962.1"/>
    <property type="molecule type" value="Genomic_DNA"/>
</dbReference>
<feature type="region of interest" description="Disordered" evidence="1">
    <location>
        <begin position="1"/>
        <end position="50"/>
    </location>
</feature>
<comment type="caution">
    <text evidence="2">The sequence shown here is derived from an EMBL/GenBank/DDBJ whole genome shotgun (WGS) entry which is preliminary data.</text>
</comment>
<name>A0AAD5RK05_9PEZI</name>
<accession>A0AAD5RK05</accession>
<evidence type="ECO:0000313" key="3">
    <source>
        <dbReference type="Proteomes" id="UP001201980"/>
    </source>
</evidence>
<evidence type="ECO:0000313" key="2">
    <source>
        <dbReference type="EMBL" id="KAJ2895962.1"/>
    </source>
</evidence>
<dbReference type="Proteomes" id="UP001201980">
    <property type="component" value="Unassembled WGS sequence"/>
</dbReference>
<protein>
    <submittedName>
        <fullName evidence="2">Uncharacterized protein</fullName>
    </submittedName>
</protein>
<proteinExistence type="predicted"/>
<dbReference type="AlphaFoldDB" id="A0AAD5RK05"/>
<sequence length="91" mass="9690">MFSAAHPPGRPRQPAPQRMRSLQNDGPVASFQPPGPVNTDQDASPRLLDVGDVMSIPEAVPELKTLFPDGFLGGESGRRLKTPHAPSPLAL</sequence>
<evidence type="ECO:0000256" key="1">
    <source>
        <dbReference type="SAM" id="MobiDB-lite"/>
    </source>
</evidence>
<organism evidence="2 3">
    <name type="scientific">Zalerion maritima</name>
    <dbReference type="NCBI Taxonomy" id="339359"/>
    <lineage>
        <taxon>Eukaryota</taxon>
        <taxon>Fungi</taxon>
        <taxon>Dikarya</taxon>
        <taxon>Ascomycota</taxon>
        <taxon>Pezizomycotina</taxon>
        <taxon>Sordariomycetes</taxon>
        <taxon>Lulworthiomycetidae</taxon>
        <taxon>Lulworthiales</taxon>
        <taxon>Lulworthiaceae</taxon>
        <taxon>Zalerion</taxon>
    </lineage>
</organism>
<feature type="region of interest" description="Disordered" evidence="1">
    <location>
        <begin position="70"/>
        <end position="91"/>
    </location>
</feature>
<reference evidence="2" key="1">
    <citation type="submission" date="2022-07" db="EMBL/GenBank/DDBJ databases">
        <title>Draft genome sequence of Zalerion maritima ATCC 34329, a (micro)plastics degrading marine fungus.</title>
        <authorList>
            <person name="Paco A."/>
            <person name="Goncalves M.F.M."/>
            <person name="Rocha-Santos T.A.P."/>
            <person name="Alves A."/>
        </authorList>
    </citation>
    <scope>NUCLEOTIDE SEQUENCE</scope>
    <source>
        <strain evidence="2">ATCC 34329</strain>
    </source>
</reference>
<gene>
    <name evidence="2" type="ORF">MKZ38_006009</name>
</gene>